<proteinExistence type="inferred from homology"/>
<dbReference type="PROSITE" id="PS50216">
    <property type="entry name" value="DHHC"/>
    <property type="match status" value="1"/>
</dbReference>
<dbReference type="Pfam" id="PF22633">
    <property type="entry name" value="F5_F8_type_C_2"/>
    <property type="match status" value="1"/>
</dbReference>
<evidence type="ECO:0000256" key="14">
    <source>
        <dbReference type="PROSITE-ProRule" id="PRU00035"/>
    </source>
</evidence>
<dbReference type="GO" id="GO:0006357">
    <property type="term" value="P:regulation of transcription by RNA polymerase II"/>
    <property type="evidence" value="ECO:0007669"/>
    <property type="project" value="TreeGrafter"/>
</dbReference>
<dbReference type="InterPro" id="IPR021900">
    <property type="entry name" value="DUF3512"/>
</dbReference>
<dbReference type="Pfam" id="PF12024">
    <property type="entry name" value="DUF3512"/>
    <property type="match status" value="2"/>
</dbReference>
<dbReference type="InterPro" id="IPR001487">
    <property type="entry name" value="Bromodomain"/>
</dbReference>
<keyword evidence="5" id="KW-0106">Calcium</keyword>
<evidence type="ECO:0000256" key="15">
    <source>
        <dbReference type="RuleBase" id="RU079119"/>
    </source>
</evidence>
<keyword evidence="15" id="KW-0012">Acyltransferase</keyword>
<feature type="compositionally biased region" description="Basic and acidic residues" evidence="16">
    <location>
        <begin position="153"/>
        <end position="171"/>
    </location>
</feature>
<keyword evidence="13" id="KW-0539">Nucleus</keyword>
<keyword evidence="20" id="KW-1185">Reference proteome</keyword>
<dbReference type="GO" id="GO:0006325">
    <property type="term" value="P:chromatin organization"/>
    <property type="evidence" value="ECO:0007669"/>
    <property type="project" value="UniProtKB-KW"/>
</dbReference>
<dbReference type="InterPro" id="IPR008979">
    <property type="entry name" value="Galactose-bd-like_sf"/>
</dbReference>
<dbReference type="Pfam" id="PF00439">
    <property type="entry name" value="Bromodomain"/>
    <property type="match status" value="1"/>
</dbReference>
<dbReference type="PROSITE" id="PS50014">
    <property type="entry name" value="BROMODOMAIN_2"/>
    <property type="match status" value="1"/>
</dbReference>
<feature type="chain" id="PRO_5036445111" description="Palmitoyltransferase" evidence="17">
    <location>
        <begin position="20"/>
        <end position="882"/>
    </location>
</feature>
<dbReference type="InterPro" id="IPR006585">
    <property type="entry name" value="FTP1"/>
</dbReference>
<feature type="compositionally biased region" description="Basic and acidic residues" evidence="16">
    <location>
        <begin position="114"/>
        <end position="127"/>
    </location>
</feature>
<keyword evidence="7 15" id="KW-1133">Transmembrane helix</keyword>
<evidence type="ECO:0000256" key="4">
    <source>
        <dbReference type="ARBA" id="ARBA00022723"/>
    </source>
</evidence>
<evidence type="ECO:0000256" key="8">
    <source>
        <dbReference type="ARBA" id="ARBA00023015"/>
    </source>
</evidence>
<evidence type="ECO:0000256" key="1">
    <source>
        <dbReference type="ARBA" id="ARBA00004123"/>
    </source>
</evidence>
<evidence type="ECO:0000256" key="3">
    <source>
        <dbReference type="ARBA" id="ARBA00022692"/>
    </source>
</evidence>
<evidence type="ECO:0000313" key="20">
    <source>
        <dbReference type="Proteomes" id="UP000886611"/>
    </source>
</evidence>
<keyword evidence="15" id="KW-0808">Transferase</keyword>
<evidence type="ECO:0000256" key="5">
    <source>
        <dbReference type="ARBA" id="ARBA00022837"/>
    </source>
</evidence>
<name>A0A8X7XBR2_POLSE</name>
<evidence type="ECO:0000256" key="10">
    <source>
        <dbReference type="ARBA" id="ARBA00023136"/>
    </source>
</evidence>
<feature type="compositionally biased region" description="Basic and acidic residues" evidence="16">
    <location>
        <begin position="90"/>
        <end position="102"/>
    </location>
</feature>
<evidence type="ECO:0000256" key="2">
    <source>
        <dbReference type="ARBA" id="ARBA00004141"/>
    </source>
</evidence>
<dbReference type="GO" id="GO:0046872">
    <property type="term" value="F:metal ion binding"/>
    <property type="evidence" value="ECO:0007669"/>
    <property type="project" value="UniProtKB-KW"/>
</dbReference>
<evidence type="ECO:0000256" key="13">
    <source>
        <dbReference type="ARBA" id="ARBA00023242"/>
    </source>
</evidence>
<accession>A0A8X7XBR2</accession>
<dbReference type="PANTHER" id="PTHR22881:SF4">
    <property type="entry name" value="BROMODOMAIN-CONTAINING PROTEIN 9"/>
    <property type="match status" value="1"/>
</dbReference>
<keyword evidence="9 14" id="KW-0103">Bromodomain</keyword>
<dbReference type="SMART" id="SM00607">
    <property type="entry name" value="FTP"/>
    <property type="match status" value="1"/>
</dbReference>
<dbReference type="SUPFAM" id="SSF49785">
    <property type="entry name" value="Galactose-binding domain-like"/>
    <property type="match status" value="1"/>
</dbReference>
<comment type="subcellular location">
    <subcellularLocation>
        <location evidence="2">Membrane</location>
        <topology evidence="2">Multi-pass membrane protein</topology>
    </subcellularLocation>
    <subcellularLocation>
        <location evidence="1">Nucleus</location>
    </subcellularLocation>
</comment>
<keyword evidence="3 15" id="KW-0812">Transmembrane</keyword>
<feature type="transmembrane region" description="Helical" evidence="15">
    <location>
        <begin position="625"/>
        <end position="646"/>
    </location>
</feature>
<dbReference type="Gene3D" id="2.60.120.260">
    <property type="entry name" value="Galactose-binding domain-like"/>
    <property type="match status" value="1"/>
</dbReference>
<reference evidence="19 20" key="1">
    <citation type="journal article" date="2021" name="Cell">
        <title>Tracing the genetic footprints of vertebrate landing in non-teleost ray-finned fishes.</title>
        <authorList>
            <person name="Bi X."/>
            <person name="Wang K."/>
            <person name="Yang L."/>
            <person name="Pan H."/>
            <person name="Jiang H."/>
            <person name="Wei Q."/>
            <person name="Fang M."/>
            <person name="Yu H."/>
            <person name="Zhu C."/>
            <person name="Cai Y."/>
            <person name="He Y."/>
            <person name="Gan X."/>
            <person name="Zeng H."/>
            <person name="Yu D."/>
            <person name="Zhu Y."/>
            <person name="Jiang H."/>
            <person name="Qiu Q."/>
            <person name="Yang H."/>
            <person name="Zhang Y.E."/>
            <person name="Wang W."/>
            <person name="Zhu M."/>
            <person name="He S."/>
            <person name="Zhang G."/>
        </authorList>
    </citation>
    <scope>NUCLEOTIDE SEQUENCE [LARGE SCALE GENOMIC DNA]</scope>
    <source>
        <strain evidence="19">Bchr_013</strain>
    </source>
</reference>
<evidence type="ECO:0000256" key="11">
    <source>
        <dbReference type="ARBA" id="ARBA00023157"/>
    </source>
</evidence>
<gene>
    <name evidence="19" type="primary">Brd9</name>
    <name evidence="19" type="ORF">GTO96_0009761</name>
</gene>
<dbReference type="Pfam" id="PF01529">
    <property type="entry name" value="DHHC"/>
    <property type="match status" value="1"/>
</dbReference>
<dbReference type="GO" id="GO:0019706">
    <property type="term" value="F:protein-cysteine S-palmitoyltransferase activity"/>
    <property type="evidence" value="ECO:0007669"/>
    <property type="project" value="UniProtKB-EC"/>
</dbReference>
<feature type="signal peptide" evidence="17">
    <location>
        <begin position="1"/>
        <end position="19"/>
    </location>
</feature>
<dbReference type="Gene3D" id="1.20.920.10">
    <property type="entry name" value="Bromodomain-like"/>
    <property type="match status" value="1"/>
</dbReference>
<comment type="domain">
    <text evidence="15">The DHHC domain is required for palmitoyltransferase activity.</text>
</comment>
<evidence type="ECO:0000256" key="7">
    <source>
        <dbReference type="ARBA" id="ARBA00022989"/>
    </source>
</evidence>
<dbReference type="InterPro" id="IPR051831">
    <property type="entry name" value="Bromodomain_contain_prot"/>
</dbReference>
<evidence type="ECO:0000256" key="17">
    <source>
        <dbReference type="SAM" id="SignalP"/>
    </source>
</evidence>
<dbReference type="SUPFAM" id="SSF47370">
    <property type="entry name" value="Bromodomain"/>
    <property type="match status" value="1"/>
</dbReference>
<dbReference type="GO" id="GO:0016020">
    <property type="term" value="C:membrane"/>
    <property type="evidence" value="ECO:0007669"/>
    <property type="project" value="UniProtKB-SubCell"/>
</dbReference>
<feature type="compositionally biased region" description="Basic residues" evidence="16">
    <location>
        <begin position="103"/>
        <end position="113"/>
    </location>
</feature>
<keyword evidence="10 15" id="KW-0472">Membrane</keyword>
<evidence type="ECO:0000256" key="16">
    <source>
        <dbReference type="SAM" id="MobiDB-lite"/>
    </source>
</evidence>
<dbReference type="InterPro" id="IPR001594">
    <property type="entry name" value="Palmitoyltrfase_DHHC"/>
</dbReference>
<evidence type="ECO:0000313" key="19">
    <source>
        <dbReference type="EMBL" id="KAG2465171.1"/>
    </source>
</evidence>
<feature type="transmembrane region" description="Helical" evidence="15">
    <location>
        <begin position="684"/>
        <end position="710"/>
    </location>
</feature>
<comment type="caution">
    <text evidence="19">The sequence shown here is derived from an EMBL/GenBank/DDBJ whole genome shotgun (WGS) entry which is preliminary data.</text>
</comment>
<keyword evidence="6" id="KW-0156">Chromatin regulator</keyword>
<keyword evidence="4" id="KW-0479">Metal-binding</keyword>
<feature type="non-terminal residue" evidence="19">
    <location>
        <position position="1"/>
    </location>
</feature>
<organism evidence="19 20">
    <name type="scientific">Polypterus senegalus</name>
    <name type="common">Senegal bichir</name>
    <dbReference type="NCBI Taxonomy" id="55291"/>
    <lineage>
        <taxon>Eukaryota</taxon>
        <taxon>Metazoa</taxon>
        <taxon>Chordata</taxon>
        <taxon>Craniata</taxon>
        <taxon>Vertebrata</taxon>
        <taxon>Euteleostomi</taxon>
        <taxon>Actinopterygii</taxon>
        <taxon>Polypteriformes</taxon>
        <taxon>Polypteridae</taxon>
        <taxon>Polypterus</taxon>
    </lineage>
</organism>
<keyword evidence="11" id="KW-1015">Disulfide bond</keyword>
<dbReference type="EC" id="2.3.1.225" evidence="15"/>
<dbReference type="PANTHER" id="PTHR22881">
    <property type="entry name" value="BROMODOMAIN CONTAINING PROTEIN"/>
    <property type="match status" value="1"/>
</dbReference>
<dbReference type="AlphaFoldDB" id="A0A8X7XBR2"/>
<feature type="region of interest" description="Disordered" evidence="16">
    <location>
        <begin position="79"/>
        <end position="171"/>
    </location>
</feature>
<evidence type="ECO:0000256" key="12">
    <source>
        <dbReference type="ARBA" id="ARBA00023163"/>
    </source>
</evidence>
<protein>
    <recommendedName>
        <fullName evidence="15">Palmitoyltransferase</fullName>
        <ecNumber evidence="15">2.3.1.225</ecNumber>
    </recommendedName>
</protein>
<feature type="domain" description="Bromo" evidence="18">
    <location>
        <begin position="210"/>
        <end position="247"/>
    </location>
</feature>
<keyword evidence="17" id="KW-0732">Signal</keyword>
<dbReference type="Proteomes" id="UP000886611">
    <property type="component" value="Unassembled WGS sequence"/>
</dbReference>
<keyword evidence="8" id="KW-0805">Transcription regulation</keyword>
<feature type="non-terminal residue" evidence="19">
    <location>
        <position position="882"/>
    </location>
</feature>
<feature type="compositionally biased region" description="Basic residues" evidence="16">
    <location>
        <begin position="128"/>
        <end position="138"/>
    </location>
</feature>
<evidence type="ECO:0000259" key="18">
    <source>
        <dbReference type="PROSITE" id="PS50014"/>
    </source>
</evidence>
<dbReference type="GO" id="GO:0005634">
    <property type="term" value="C:nucleus"/>
    <property type="evidence" value="ECO:0007669"/>
    <property type="project" value="UniProtKB-SubCell"/>
</dbReference>
<sequence>MCSRCSLTLFLVWWKCCSPMYPLTVTTVPNRIELPSSSPVAPVQTRGTAFSCPREELDYADKTLEKPIKLVLKVGGSEVTELSGSGHDSSYYDDKSDHERERHKEKKKKKKKKSEKEKDKHLDEEERRRRKEEKKRKREKEQCDAEEEVEDLGTAKKTEEEKKRKRDREHMEIETEADGVNLGLKMETEQTVDRPVRACRTQQVTDAIAPGYSMIIKHPMDFSTIKDKITTNEYKSVTEFKERLLALKRSMSFMQDMDFSQQAAILGDEDTAIEETVPDVIPLPVETTKKSKKPIRDMKEVISSLYEPEGTACSLTDSTAEEHVLALVEHAADEARDRLQRFLPNSKIGYLKKDVEGCVVYTVVNQSDPEADVTYLNSAYNTQSLQNNTIFPDLQPEEMDLLYSAYGDETGVQCALSLQEFVKGCGSFTKKFVDDLLDQMTGGDHSKATYHIKQVGDSSCLAGDNTSMVDFMSVKSYSDMSLDMPMLNTLGLWYFKILLCQSKSDEDVLEFSPFESTASKAAGRETSTLNSMSFVRSTSCLTFGGAQGYRFVRVNRNDSPPSSRPVDFLHHFFQRCCAFTSLMNCYDRKLRQTRPESESNRPDRVVPPKRSRVNGWSFPLHSFQFIAWFFYIYLVVVGFGIFIPLLPYSWNGQKAKHCSSCNKCISDFDHHCKWLNNCVGGRNYWFFFSTVATAVFGIFMMVVISFYIFIEHYVNPSELRTAPQFQVENVALRGKATQSQILSGQFGFLGDPGNAIDGNRNSHCYQGSCSHTESHNSPWWRLDLLEKHKIHQVVITNRGDCCPERINGAEIRIGDSLENEGNNNPRCATITSIPGGISSSYNCNGMEGRYVNVVIPEKKEYLTLCEVEVYAVPVKNRCSSYT</sequence>
<evidence type="ECO:0000256" key="9">
    <source>
        <dbReference type="ARBA" id="ARBA00023117"/>
    </source>
</evidence>
<keyword evidence="12" id="KW-0804">Transcription</keyword>
<dbReference type="InterPro" id="IPR036427">
    <property type="entry name" value="Bromodomain-like_sf"/>
</dbReference>
<evidence type="ECO:0000256" key="6">
    <source>
        <dbReference type="ARBA" id="ARBA00022853"/>
    </source>
</evidence>
<comment type="catalytic activity">
    <reaction evidence="15">
        <text>L-cysteinyl-[protein] + hexadecanoyl-CoA = S-hexadecanoyl-L-cysteinyl-[protein] + CoA</text>
        <dbReference type="Rhea" id="RHEA:36683"/>
        <dbReference type="Rhea" id="RHEA-COMP:10131"/>
        <dbReference type="Rhea" id="RHEA-COMP:11032"/>
        <dbReference type="ChEBI" id="CHEBI:29950"/>
        <dbReference type="ChEBI" id="CHEBI:57287"/>
        <dbReference type="ChEBI" id="CHEBI:57379"/>
        <dbReference type="ChEBI" id="CHEBI:74151"/>
        <dbReference type="EC" id="2.3.1.225"/>
    </reaction>
</comment>
<comment type="similarity">
    <text evidence="15">Belongs to the DHHC palmitoyltransferase family.</text>
</comment>
<dbReference type="EMBL" id="JAATIS010002524">
    <property type="protein sequence ID" value="KAG2465171.1"/>
    <property type="molecule type" value="Genomic_DNA"/>
</dbReference>